<dbReference type="InterPro" id="IPR002725">
    <property type="entry name" value="YgjP-like_metallopeptidase"/>
</dbReference>
<accession>A0A974XFN0</accession>
<dbReference type="PANTHER" id="PTHR30399:SF1">
    <property type="entry name" value="UTP PYROPHOSPHATASE"/>
    <property type="match status" value="1"/>
</dbReference>
<reference evidence="2" key="1">
    <citation type="submission" date="2021-03" db="EMBL/GenBank/DDBJ databases">
        <title>Alkalibacter marinus sp. nov., isolated from tidal flat sediment.</title>
        <authorList>
            <person name="Namirimu T."/>
            <person name="Yang J.-A."/>
            <person name="Yang S.-H."/>
            <person name="Kim Y.-J."/>
            <person name="Kwon K.K."/>
        </authorList>
    </citation>
    <scope>NUCLEOTIDE SEQUENCE</scope>
    <source>
        <strain evidence="2">ES005</strain>
    </source>
</reference>
<dbReference type="RefSeq" id="WP_207300217.1">
    <property type="nucleotide sequence ID" value="NZ_CP071444.1"/>
</dbReference>
<dbReference type="KEGG" id="alka:J0B03_01970"/>
<dbReference type="InterPro" id="IPR053136">
    <property type="entry name" value="UTP_pyrophosphatase-like"/>
</dbReference>
<proteinExistence type="predicted"/>
<dbReference type="EMBL" id="CP071444">
    <property type="protein sequence ID" value="QSX08876.1"/>
    <property type="molecule type" value="Genomic_DNA"/>
</dbReference>
<protein>
    <submittedName>
        <fullName evidence="2">M48 family metallopeptidase</fullName>
    </submittedName>
</protein>
<dbReference type="CDD" id="cd07344">
    <property type="entry name" value="M48_yhfN_like"/>
    <property type="match status" value="1"/>
</dbReference>
<dbReference type="AlphaFoldDB" id="A0A974XFN0"/>
<keyword evidence="3" id="KW-1185">Reference proteome</keyword>
<organism evidence="2 3">
    <name type="scientific">Alkalibacter rhizosphaerae</name>
    <dbReference type="NCBI Taxonomy" id="2815577"/>
    <lineage>
        <taxon>Bacteria</taxon>
        <taxon>Bacillati</taxon>
        <taxon>Bacillota</taxon>
        <taxon>Clostridia</taxon>
        <taxon>Eubacteriales</taxon>
        <taxon>Eubacteriaceae</taxon>
        <taxon>Alkalibacter</taxon>
    </lineage>
</organism>
<sequence length="239" mass="28271">MKVYTTKCGEAIVYDWICRRRKTAELRIDPRKGLQAITPMGWTQKQLETLLEKKKKWILSHIQRMKLQEAAFSSLSEQRNDQLLYRGRWYPIQRETGPHRKPKVDFTGGAFFLWKGIDTTRDEERAAIVAWFKVEAQQLLEERVQAHAPKIAGSPKMVKAKEQKKRWGSCTHDDRLLFNWRLALAPPEVLDSVVVHELCHMVHKNHSKEFWNLLDHHHPDYGESKKWLKNNGHLLFWLD</sequence>
<evidence type="ECO:0000313" key="3">
    <source>
        <dbReference type="Proteomes" id="UP000663499"/>
    </source>
</evidence>
<dbReference type="Proteomes" id="UP000663499">
    <property type="component" value="Chromosome"/>
</dbReference>
<feature type="domain" description="YgjP-like metallopeptidase" evidence="1">
    <location>
        <begin position="22"/>
        <end position="231"/>
    </location>
</feature>
<dbReference type="Pfam" id="PF01863">
    <property type="entry name" value="YgjP-like"/>
    <property type="match status" value="1"/>
</dbReference>
<gene>
    <name evidence="2" type="ORF">J0B03_01970</name>
</gene>
<name>A0A974XFN0_9FIRM</name>
<evidence type="ECO:0000259" key="1">
    <source>
        <dbReference type="Pfam" id="PF01863"/>
    </source>
</evidence>
<dbReference type="PANTHER" id="PTHR30399">
    <property type="entry name" value="UNCHARACTERIZED PROTEIN YGJP"/>
    <property type="match status" value="1"/>
</dbReference>
<evidence type="ECO:0000313" key="2">
    <source>
        <dbReference type="EMBL" id="QSX08876.1"/>
    </source>
</evidence>
<dbReference type="Gene3D" id="3.30.2010.10">
    <property type="entry name" value="Metalloproteases ('zincins'), catalytic domain"/>
    <property type="match status" value="1"/>
</dbReference>